<accession>A0A9P4UR34</accession>
<comment type="similarity">
    <text evidence="1">Belongs to the peptidase S12 family.</text>
</comment>
<proteinExistence type="inferred from homology"/>
<evidence type="ECO:0000256" key="2">
    <source>
        <dbReference type="SAM" id="MobiDB-lite"/>
    </source>
</evidence>
<reference evidence="5" key="1">
    <citation type="journal article" date="2020" name="Stud. Mycol.">
        <title>101 Dothideomycetes genomes: a test case for predicting lifestyles and emergence of pathogens.</title>
        <authorList>
            <person name="Haridas S."/>
            <person name="Albert R."/>
            <person name="Binder M."/>
            <person name="Bloem J."/>
            <person name="Labutti K."/>
            <person name="Salamov A."/>
            <person name="Andreopoulos B."/>
            <person name="Baker S."/>
            <person name="Barry K."/>
            <person name="Bills G."/>
            <person name="Bluhm B."/>
            <person name="Cannon C."/>
            <person name="Castanera R."/>
            <person name="Culley D."/>
            <person name="Daum C."/>
            <person name="Ezra D."/>
            <person name="Gonzalez J."/>
            <person name="Henrissat B."/>
            <person name="Kuo A."/>
            <person name="Liang C."/>
            <person name="Lipzen A."/>
            <person name="Lutzoni F."/>
            <person name="Magnuson J."/>
            <person name="Mondo S."/>
            <person name="Nolan M."/>
            <person name="Ohm R."/>
            <person name="Pangilinan J."/>
            <person name="Park H.-J."/>
            <person name="Ramirez L."/>
            <person name="Alfaro M."/>
            <person name="Sun H."/>
            <person name="Tritt A."/>
            <person name="Yoshinaga Y."/>
            <person name="Zwiers L.-H."/>
            <person name="Turgeon B."/>
            <person name="Goodwin S."/>
            <person name="Spatafora J."/>
            <person name="Crous P."/>
            <person name="Grigoriev I."/>
        </authorList>
    </citation>
    <scope>NUCLEOTIDE SEQUENCE</scope>
    <source>
        <strain evidence="5">CBS 116435</strain>
    </source>
</reference>
<dbReference type="EMBL" id="MU003768">
    <property type="protein sequence ID" value="KAF2725187.1"/>
    <property type="molecule type" value="Genomic_DNA"/>
</dbReference>
<dbReference type="OrthoDB" id="5946976at2759"/>
<dbReference type="InterPro" id="IPR050491">
    <property type="entry name" value="AmpC-like"/>
</dbReference>
<dbReference type="InterPro" id="IPR012338">
    <property type="entry name" value="Beta-lactam/transpept-like"/>
</dbReference>
<protein>
    <submittedName>
        <fullName evidence="5">Beta-lactamase/transpeptidase-like protein</fullName>
    </submittedName>
</protein>
<dbReference type="Pfam" id="PF00144">
    <property type="entry name" value="Beta-lactamase"/>
    <property type="match status" value="1"/>
</dbReference>
<keyword evidence="6" id="KW-1185">Reference proteome</keyword>
<feature type="region of interest" description="Disordered" evidence="2">
    <location>
        <begin position="132"/>
        <end position="152"/>
    </location>
</feature>
<comment type="caution">
    <text evidence="5">The sequence shown here is derived from an EMBL/GenBank/DDBJ whole genome shotgun (WGS) entry which is preliminary data.</text>
</comment>
<sequence length="509" mass="55380">MSALEYSHSTLETNSRRCAKLQRHAYPQTSDAPGQTDEKHSYQSHHIVAQVDSFPKALADSDRTDEKFVVHSDPIILEPDEKQNSGVAPQRAGGRGTSKMGSLKAKVLLAVVSLILIGVAMGVAMGITVDRNHESGKEPSTTGSSITHSTSPASAKLSAIREKYDVPGLAVGHLAGGELISEVVGVRKQDNPTLLQSNDVFHLGGCTFPLTATLVAVYIEEGLFNWNTTMTEVFTSSKLHEKHRQTTIGMLCSNTAGIFTTDSANAFGSWWTEFRNESTNPVDLRWRFAQETLAKAPVTDPGFAWNLSVPGYMILASILEAKTGRSWESLMQDFFTLLDMDGCGFGVQPESSRSAVDNPWPHEASASGPVPQLPDAVHGDNPSALWPAVGVHCSMSSYASFLQLHLDGYNGRPTPFLKKESFQMLHTPWPGLAQGYTYGGWTYDPTFANGTEYYVSGTNTFNYARGWLLVERDEAFMSMTNEGGEDGSDASLAALYYFAGYNVAPSNTY</sequence>
<gene>
    <name evidence="5" type="ORF">K431DRAFT_98774</name>
</gene>
<evidence type="ECO:0000313" key="6">
    <source>
        <dbReference type="Proteomes" id="UP000799441"/>
    </source>
</evidence>
<evidence type="ECO:0000256" key="1">
    <source>
        <dbReference type="ARBA" id="ARBA00038215"/>
    </source>
</evidence>
<feature type="region of interest" description="Disordered" evidence="2">
    <location>
        <begin position="349"/>
        <end position="376"/>
    </location>
</feature>
<keyword evidence="3" id="KW-0472">Membrane</keyword>
<organism evidence="5 6">
    <name type="scientific">Polychaeton citri CBS 116435</name>
    <dbReference type="NCBI Taxonomy" id="1314669"/>
    <lineage>
        <taxon>Eukaryota</taxon>
        <taxon>Fungi</taxon>
        <taxon>Dikarya</taxon>
        <taxon>Ascomycota</taxon>
        <taxon>Pezizomycotina</taxon>
        <taxon>Dothideomycetes</taxon>
        <taxon>Dothideomycetidae</taxon>
        <taxon>Capnodiales</taxon>
        <taxon>Capnodiaceae</taxon>
        <taxon>Polychaeton</taxon>
    </lineage>
</organism>
<dbReference type="PANTHER" id="PTHR46825:SF9">
    <property type="entry name" value="BETA-LACTAMASE-RELATED DOMAIN-CONTAINING PROTEIN"/>
    <property type="match status" value="1"/>
</dbReference>
<feature type="domain" description="Beta-lactamase-related" evidence="4">
    <location>
        <begin position="157"/>
        <end position="494"/>
    </location>
</feature>
<keyword evidence="3" id="KW-0812">Transmembrane</keyword>
<dbReference type="Proteomes" id="UP000799441">
    <property type="component" value="Unassembled WGS sequence"/>
</dbReference>
<evidence type="ECO:0000259" key="4">
    <source>
        <dbReference type="Pfam" id="PF00144"/>
    </source>
</evidence>
<evidence type="ECO:0000256" key="3">
    <source>
        <dbReference type="SAM" id="Phobius"/>
    </source>
</evidence>
<name>A0A9P4UR34_9PEZI</name>
<dbReference type="SUPFAM" id="SSF56601">
    <property type="entry name" value="beta-lactamase/transpeptidase-like"/>
    <property type="match status" value="1"/>
</dbReference>
<keyword evidence="3" id="KW-1133">Transmembrane helix</keyword>
<dbReference type="AlphaFoldDB" id="A0A9P4UR34"/>
<evidence type="ECO:0000313" key="5">
    <source>
        <dbReference type="EMBL" id="KAF2725187.1"/>
    </source>
</evidence>
<dbReference type="InterPro" id="IPR001466">
    <property type="entry name" value="Beta-lactam-related"/>
</dbReference>
<feature type="region of interest" description="Disordered" evidence="2">
    <location>
        <begin position="78"/>
        <end position="99"/>
    </location>
</feature>
<feature type="transmembrane region" description="Helical" evidence="3">
    <location>
        <begin position="107"/>
        <end position="129"/>
    </location>
</feature>
<feature type="compositionally biased region" description="Low complexity" evidence="2">
    <location>
        <begin position="140"/>
        <end position="151"/>
    </location>
</feature>
<dbReference type="PANTHER" id="PTHR46825">
    <property type="entry name" value="D-ALANYL-D-ALANINE-CARBOXYPEPTIDASE/ENDOPEPTIDASE AMPH"/>
    <property type="match status" value="1"/>
</dbReference>
<dbReference type="Gene3D" id="3.40.710.10">
    <property type="entry name" value="DD-peptidase/beta-lactamase superfamily"/>
    <property type="match status" value="1"/>
</dbReference>
<feature type="region of interest" description="Disordered" evidence="2">
    <location>
        <begin position="24"/>
        <end position="43"/>
    </location>
</feature>